<comment type="caution">
    <text evidence="8">The sequence shown here is derived from an EMBL/GenBank/DDBJ whole genome shotgun (WGS) entry which is preliminary data.</text>
</comment>
<dbReference type="GO" id="GO:0055052">
    <property type="term" value="C:ATP-binding cassette (ABC) transporter complex, substrate-binding subunit-containing"/>
    <property type="evidence" value="ECO:0007669"/>
    <property type="project" value="TreeGrafter"/>
</dbReference>
<dbReference type="AlphaFoldDB" id="A0A437SAS6"/>
<gene>
    <name evidence="8" type="ORF">EF514_00390</name>
</gene>
<dbReference type="SUPFAM" id="SSF50331">
    <property type="entry name" value="MOP-like"/>
    <property type="match status" value="1"/>
</dbReference>
<dbReference type="InterPro" id="IPR003593">
    <property type="entry name" value="AAA+_ATPase"/>
</dbReference>
<evidence type="ECO:0000256" key="5">
    <source>
        <dbReference type="ARBA" id="ARBA00022967"/>
    </source>
</evidence>
<keyword evidence="4 8" id="KW-0067">ATP-binding</keyword>
<dbReference type="InterPro" id="IPR027417">
    <property type="entry name" value="P-loop_NTPase"/>
</dbReference>
<name>A0A437SAS6_9FIRM</name>
<protein>
    <submittedName>
        <fullName evidence="8">ABC transporter ATP-binding protein</fullName>
    </submittedName>
</protein>
<dbReference type="Gene3D" id="2.40.50.100">
    <property type="match status" value="1"/>
</dbReference>
<evidence type="ECO:0000256" key="2">
    <source>
        <dbReference type="ARBA" id="ARBA00022475"/>
    </source>
</evidence>
<dbReference type="OrthoDB" id="9790614at2"/>
<keyword evidence="5" id="KW-1278">Translocase</keyword>
<dbReference type="InterPro" id="IPR012340">
    <property type="entry name" value="NA-bd_OB-fold"/>
</dbReference>
<evidence type="ECO:0000256" key="4">
    <source>
        <dbReference type="ARBA" id="ARBA00022840"/>
    </source>
</evidence>
<evidence type="ECO:0000256" key="6">
    <source>
        <dbReference type="ARBA" id="ARBA00023136"/>
    </source>
</evidence>
<dbReference type="InterPro" id="IPR008995">
    <property type="entry name" value="Mo/tungstate-bd_C_term_dom"/>
</dbReference>
<dbReference type="GO" id="GO:0016887">
    <property type="term" value="F:ATP hydrolysis activity"/>
    <property type="evidence" value="ECO:0007669"/>
    <property type="project" value="InterPro"/>
</dbReference>
<organism evidence="8 9">
    <name type="scientific">Anaerosphaera multitolerans</name>
    <dbReference type="NCBI Taxonomy" id="2487351"/>
    <lineage>
        <taxon>Bacteria</taxon>
        <taxon>Bacillati</taxon>
        <taxon>Bacillota</taxon>
        <taxon>Tissierellia</taxon>
        <taxon>Tissierellales</taxon>
        <taxon>Peptoniphilaceae</taxon>
        <taxon>Anaerosphaera</taxon>
    </lineage>
</organism>
<evidence type="ECO:0000313" key="8">
    <source>
        <dbReference type="EMBL" id="RVU55878.1"/>
    </source>
</evidence>
<dbReference type="SMART" id="SM00382">
    <property type="entry name" value="AAA"/>
    <property type="match status" value="1"/>
</dbReference>
<keyword evidence="3" id="KW-0547">Nucleotide-binding</keyword>
<keyword evidence="1" id="KW-0813">Transport</keyword>
<sequence>MNLEIEKESFTVLLGPSGCGKSTILRMIAGLEEPTEGDIIMGGNSVRDIEPGKRNVAMVFQNYALYPTMTVKENIEFGLKNMKLPKEEREERINNASKSLGIIEFLNRKPQQLSGGQRQRVALARALVKKPDVFLMDEPLSNLDAKLRSQIRVDLIELHQKLKSTFVYVTHDQVEAMSMGTEIVLLERGRIKQQGTPEAIYNLPENMFSAKFIGSPPMNILPLNVLNEGKTSISHIGFRPEKAYIDSDLSELKDVYSFYGKVTAKEMLGDQKIFKVKTEFGNIQVKSFDERKISMGNCVVRVDNRNIHYFDENGNRVAKTLS</sequence>
<dbReference type="InterPro" id="IPR017871">
    <property type="entry name" value="ABC_transporter-like_CS"/>
</dbReference>
<proteinExistence type="predicted"/>
<dbReference type="InterPro" id="IPR047641">
    <property type="entry name" value="ABC_transpr_MalK/UgpC-like"/>
</dbReference>
<evidence type="ECO:0000256" key="1">
    <source>
        <dbReference type="ARBA" id="ARBA00022448"/>
    </source>
</evidence>
<dbReference type="GO" id="GO:0005524">
    <property type="term" value="F:ATP binding"/>
    <property type="evidence" value="ECO:0007669"/>
    <property type="project" value="UniProtKB-KW"/>
</dbReference>
<evidence type="ECO:0000313" key="9">
    <source>
        <dbReference type="Proteomes" id="UP000288812"/>
    </source>
</evidence>
<evidence type="ECO:0000256" key="3">
    <source>
        <dbReference type="ARBA" id="ARBA00022741"/>
    </source>
</evidence>
<accession>A0A437SAS6</accession>
<keyword evidence="2" id="KW-1003">Cell membrane</keyword>
<keyword evidence="6" id="KW-0472">Membrane</keyword>
<evidence type="ECO:0000259" key="7">
    <source>
        <dbReference type="PROSITE" id="PS50893"/>
    </source>
</evidence>
<dbReference type="InterPro" id="IPR003439">
    <property type="entry name" value="ABC_transporter-like_ATP-bd"/>
</dbReference>
<dbReference type="Gene3D" id="2.40.50.140">
    <property type="entry name" value="Nucleic acid-binding proteins"/>
    <property type="match status" value="1"/>
</dbReference>
<dbReference type="FunFam" id="3.40.50.300:FF:000042">
    <property type="entry name" value="Maltose/maltodextrin ABC transporter, ATP-binding protein"/>
    <property type="match status" value="1"/>
</dbReference>
<dbReference type="PANTHER" id="PTHR43875:SF15">
    <property type="entry name" value="TREHALOSE IMPORT ATP-BINDING PROTEIN SUGC"/>
    <property type="match status" value="1"/>
</dbReference>
<dbReference type="PROSITE" id="PS50893">
    <property type="entry name" value="ABC_TRANSPORTER_2"/>
    <property type="match status" value="1"/>
</dbReference>
<dbReference type="SUPFAM" id="SSF52540">
    <property type="entry name" value="P-loop containing nucleoside triphosphate hydrolases"/>
    <property type="match status" value="1"/>
</dbReference>
<dbReference type="Gene3D" id="3.40.50.300">
    <property type="entry name" value="P-loop containing nucleotide triphosphate hydrolases"/>
    <property type="match status" value="1"/>
</dbReference>
<dbReference type="EMBL" id="RLIH01000001">
    <property type="protein sequence ID" value="RVU55878.1"/>
    <property type="molecule type" value="Genomic_DNA"/>
</dbReference>
<keyword evidence="9" id="KW-1185">Reference proteome</keyword>
<dbReference type="PANTHER" id="PTHR43875">
    <property type="entry name" value="MALTODEXTRIN IMPORT ATP-BINDING PROTEIN MSMX"/>
    <property type="match status" value="1"/>
</dbReference>
<feature type="domain" description="ABC transporter" evidence="7">
    <location>
        <begin position="1"/>
        <end position="213"/>
    </location>
</feature>
<reference evidence="8 9" key="1">
    <citation type="submission" date="2018-11" db="EMBL/GenBank/DDBJ databases">
        <title>Genome sequencing and assembly of Anaerosphaera sp. nov., GS7-6-2.</title>
        <authorList>
            <person name="Rettenmaier R."/>
            <person name="Liebl W."/>
            <person name="Zverlov V."/>
        </authorList>
    </citation>
    <scope>NUCLEOTIDE SEQUENCE [LARGE SCALE GENOMIC DNA]</scope>
    <source>
        <strain evidence="8 9">GS7-6-2</strain>
    </source>
</reference>
<dbReference type="PROSITE" id="PS00211">
    <property type="entry name" value="ABC_TRANSPORTER_1"/>
    <property type="match status" value="1"/>
</dbReference>
<dbReference type="GO" id="GO:0140359">
    <property type="term" value="F:ABC-type transporter activity"/>
    <property type="evidence" value="ECO:0007669"/>
    <property type="project" value="UniProtKB-ARBA"/>
</dbReference>
<dbReference type="Pfam" id="PF00005">
    <property type="entry name" value="ABC_tran"/>
    <property type="match status" value="1"/>
</dbReference>
<dbReference type="Proteomes" id="UP000288812">
    <property type="component" value="Unassembled WGS sequence"/>
</dbReference>